<proteinExistence type="predicted"/>
<dbReference type="Proteomes" id="UP000093482">
    <property type="component" value="Unassembled WGS sequence"/>
</dbReference>
<comment type="caution">
    <text evidence="1">The sequence shown here is derived from an EMBL/GenBank/DDBJ whole genome shotgun (WGS) entry which is preliminary data.</text>
</comment>
<sequence length="69" mass="8106">MRFLACLICFMLVDSSENVAMMLKICVWSVKIMYLLSNFTKMKAHTFGVLLLALKWKIMRPSFSKCFYL</sequence>
<accession>A0A1C0Z2S9</accession>
<evidence type="ECO:0000313" key="2">
    <source>
        <dbReference type="Proteomes" id="UP000093482"/>
    </source>
</evidence>
<organism evidence="1 2">
    <name type="scientific">Caryophanon latum</name>
    <dbReference type="NCBI Taxonomy" id="33977"/>
    <lineage>
        <taxon>Bacteria</taxon>
        <taxon>Bacillati</taxon>
        <taxon>Bacillota</taxon>
        <taxon>Bacilli</taxon>
        <taxon>Bacillales</taxon>
        <taxon>Caryophanaceae</taxon>
        <taxon>Caryophanon</taxon>
    </lineage>
</organism>
<dbReference type="EMBL" id="MATO01000006">
    <property type="protein sequence ID" value="OCS93682.1"/>
    <property type="molecule type" value="Genomic_DNA"/>
</dbReference>
<keyword evidence="2" id="KW-1185">Reference proteome</keyword>
<dbReference type="AlphaFoldDB" id="A0A1C0Z2S9"/>
<name>A0A1C0Z2S9_9BACL</name>
<protein>
    <submittedName>
        <fullName evidence="1">Uncharacterized protein</fullName>
    </submittedName>
</protein>
<evidence type="ECO:0000313" key="1">
    <source>
        <dbReference type="EMBL" id="OCS93682.1"/>
    </source>
</evidence>
<gene>
    <name evidence="1" type="ORF">A6K76_04940</name>
</gene>
<reference evidence="1 2" key="1">
    <citation type="submission" date="2016-07" db="EMBL/GenBank/DDBJ databases">
        <title>Caryophanon latum genome sequencing.</title>
        <authorList>
            <person name="Verma A."/>
            <person name="Pal Y."/>
            <person name="Krishnamurthi S."/>
        </authorList>
    </citation>
    <scope>NUCLEOTIDE SEQUENCE [LARGE SCALE GENOMIC DNA]</scope>
    <source>
        <strain evidence="1 2">DSM 14151</strain>
    </source>
</reference>